<keyword evidence="2" id="KW-1185">Reference proteome</keyword>
<dbReference type="EMBL" id="CAXIEN010000153">
    <property type="protein sequence ID" value="CAL1282233.1"/>
    <property type="molecule type" value="Genomic_DNA"/>
</dbReference>
<feature type="non-terminal residue" evidence="1">
    <location>
        <position position="1"/>
    </location>
</feature>
<evidence type="ECO:0000313" key="2">
    <source>
        <dbReference type="Proteomes" id="UP001497382"/>
    </source>
</evidence>
<accession>A0AAV2ADW2</accession>
<protein>
    <recommendedName>
        <fullName evidence="3">Maturase K</fullName>
    </recommendedName>
</protein>
<dbReference type="Proteomes" id="UP001497382">
    <property type="component" value="Unassembled WGS sequence"/>
</dbReference>
<evidence type="ECO:0008006" key="3">
    <source>
        <dbReference type="Google" id="ProtNLM"/>
    </source>
</evidence>
<feature type="non-terminal residue" evidence="1">
    <location>
        <position position="126"/>
    </location>
</feature>
<dbReference type="AlphaFoldDB" id="A0AAV2ADW2"/>
<gene>
    <name evidence="1" type="ORF">LARSCL_LOCUS11985</name>
</gene>
<name>A0AAV2ADW2_9ARAC</name>
<evidence type="ECO:0000313" key="1">
    <source>
        <dbReference type="EMBL" id="CAL1282233.1"/>
    </source>
</evidence>
<reference evidence="1 2" key="1">
    <citation type="submission" date="2024-04" db="EMBL/GenBank/DDBJ databases">
        <authorList>
            <person name="Rising A."/>
            <person name="Reimegard J."/>
            <person name="Sonavane S."/>
            <person name="Akerstrom W."/>
            <person name="Nylinder S."/>
            <person name="Hedman E."/>
            <person name="Kallberg Y."/>
        </authorList>
    </citation>
    <scope>NUCLEOTIDE SEQUENCE [LARGE SCALE GENOMIC DNA]</scope>
</reference>
<proteinExistence type="predicted"/>
<comment type="caution">
    <text evidence="1">The sequence shown here is derived from an EMBL/GenBank/DDBJ whole genome shotgun (WGS) entry which is preliminary data.</text>
</comment>
<sequence>QILEFLLYQARRLGRKDLEEGTFSIETLLGICVNRYLLLNVSPLLKFINFPRFTTDVYEIYSFEISLNSAIEAKKWFHHRRIFYMEQIIWMYWGSHKRCRTEPMSEVLRLLWSSYPDAYISFKEFR</sequence>
<organism evidence="1 2">
    <name type="scientific">Larinioides sclopetarius</name>
    <dbReference type="NCBI Taxonomy" id="280406"/>
    <lineage>
        <taxon>Eukaryota</taxon>
        <taxon>Metazoa</taxon>
        <taxon>Ecdysozoa</taxon>
        <taxon>Arthropoda</taxon>
        <taxon>Chelicerata</taxon>
        <taxon>Arachnida</taxon>
        <taxon>Araneae</taxon>
        <taxon>Araneomorphae</taxon>
        <taxon>Entelegynae</taxon>
        <taxon>Araneoidea</taxon>
        <taxon>Araneidae</taxon>
        <taxon>Larinioides</taxon>
    </lineage>
</organism>